<keyword evidence="2" id="KW-1185">Reference proteome</keyword>
<dbReference type="AlphaFoldDB" id="A0A7J8W9R3"/>
<evidence type="ECO:0000313" key="2">
    <source>
        <dbReference type="Proteomes" id="UP000593573"/>
    </source>
</evidence>
<proteinExistence type="predicted"/>
<evidence type="ECO:0000313" key="1">
    <source>
        <dbReference type="EMBL" id="MBA0671815.1"/>
    </source>
</evidence>
<protein>
    <submittedName>
        <fullName evidence="1">Uncharacterized protein</fullName>
    </submittedName>
</protein>
<accession>A0A7J8W9R3</accession>
<dbReference type="Proteomes" id="UP000593573">
    <property type="component" value="Unassembled WGS sequence"/>
</dbReference>
<comment type="caution">
    <text evidence="1">The sequence shown here is derived from an EMBL/GenBank/DDBJ whole genome shotgun (WGS) entry which is preliminary data.</text>
</comment>
<dbReference type="OrthoDB" id="10444899at2759"/>
<sequence length="38" mass="4349">MPQPMTPISQPLQIMPGAYPSPYMYLNPYMFPFSSPMP</sequence>
<name>A0A7J8W9R3_9ROSI</name>
<organism evidence="1 2">
    <name type="scientific">Gossypium klotzschianum</name>
    <dbReference type="NCBI Taxonomy" id="34286"/>
    <lineage>
        <taxon>Eukaryota</taxon>
        <taxon>Viridiplantae</taxon>
        <taxon>Streptophyta</taxon>
        <taxon>Embryophyta</taxon>
        <taxon>Tracheophyta</taxon>
        <taxon>Spermatophyta</taxon>
        <taxon>Magnoliopsida</taxon>
        <taxon>eudicotyledons</taxon>
        <taxon>Gunneridae</taxon>
        <taxon>Pentapetalae</taxon>
        <taxon>rosids</taxon>
        <taxon>malvids</taxon>
        <taxon>Malvales</taxon>
        <taxon>Malvaceae</taxon>
        <taxon>Malvoideae</taxon>
        <taxon>Gossypium</taxon>
    </lineage>
</organism>
<reference evidence="1 2" key="1">
    <citation type="journal article" date="2019" name="Genome Biol. Evol.">
        <title>Insights into the evolution of the New World diploid cottons (Gossypium, subgenus Houzingenia) based on genome sequencing.</title>
        <authorList>
            <person name="Grover C.E."/>
            <person name="Arick M.A. 2nd"/>
            <person name="Thrash A."/>
            <person name="Conover J.L."/>
            <person name="Sanders W.S."/>
            <person name="Peterson D.G."/>
            <person name="Frelichowski J.E."/>
            <person name="Scheffler J.A."/>
            <person name="Scheffler B.E."/>
            <person name="Wendel J.F."/>
        </authorList>
    </citation>
    <scope>NUCLEOTIDE SEQUENCE [LARGE SCALE GENOMIC DNA]</scope>
    <source>
        <strain evidence="1">57</strain>
        <tissue evidence="1">Leaf</tissue>
    </source>
</reference>
<dbReference type="EMBL" id="JABFAB010242281">
    <property type="protein sequence ID" value="MBA0671815.1"/>
    <property type="molecule type" value="Genomic_DNA"/>
</dbReference>
<gene>
    <name evidence="1" type="ORF">Goklo_023875</name>
</gene>